<evidence type="ECO:0000313" key="3">
    <source>
        <dbReference type="Proteomes" id="UP001165080"/>
    </source>
</evidence>
<gene>
    <name evidence="2" type="primary">PLEST004355</name>
    <name evidence="2" type="ORF">PLESTB_000191600</name>
</gene>
<accession>A0A9W6EYF3</accession>
<keyword evidence="3" id="KW-1185">Reference proteome</keyword>
<dbReference type="Proteomes" id="UP001165080">
    <property type="component" value="Unassembled WGS sequence"/>
</dbReference>
<feature type="compositionally biased region" description="Low complexity" evidence="1">
    <location>
        <begin position="164"/>
        <end position="177"/>
    </location>
</feature>
<dbReference type="EMBL" id="BRXU01000002">
    <property type="protein sequence ID" value="GLC49185.1"/>
    <property type="molecule type" value="Genomic_DNA"/>
</dbReference>
<reference evidence="2 3" key="1">
    <citation type="journal article" date="2023" name="Commun. Biol.">
        <title>Reorganization of the ancestral sex-determining regions during the evolution of trioecy in Pleodorina starrii.</title>
        <authorList>
            <person name="Takahashi K."/>
            <person name="Suzuki S."/>
            <person name="Kawai-Toyooka H."/>
            <person name="Yamamoto K."/>
            <person name="Hamaji T."/>
            <person name="Ootsuki R."/>
            <person name="Yamaguchi H."/>
            <person name="Kawachi M."/>
            <person name="Higashiyama T."/>
            <person name="Nozaki H."/>
        </authorList>
    </citation>
    <scope>NUCLEOTIDE SEQUENCE [LARGE SCALE GENOMIC DNA]</scope>
    <source>
        <strain evidence="2 3">NIES-4479</strain>
    </source>
</reference>
<proteinExistence type="predicted"/>
<sequence length="393" mass="41092">MQLCIRAKHFHLRLRLLLTFTLAMLLSAATSFGPCLAWGLPGTSRLALSSSSRPAAALAAAAAAALATSVARWAHADAHAGACPRADASSGGSSDGSSLSGSDPAGARRADSESGRSCESPDAALRDVMLSRLAALESEVAELRALTTNRRDGDSGGDGGGDGAAAAARRGGAAASALRSPEALRENEAAGAMRCGEGEGEEGQRWQHTPLPPQQQKQQQQQAGEGSAAGAGAGAEAAATDEQPSATEAVAEGLSKLHPKITRLVHSGYLESLHHLRQRLMVDEWEGGGRQRALQRGVADFEAQCTEKGLPLSWEELSQLYKAPEDLSVIRDPVLRSAARATLQRVLDERHEKVREGAMQLAKELTDSVTHGPSNLISGLWGMLPLPSFLKGK</sequence>
<comment type="caution">
    <text evidence="2">The sequence shown here is derived from an EMBL/GenBank/DDBJ whole genome shotgun (WGS) entry which is preliminary data.</text>
</comment>
<feature type="compositionally biased region" description="Low complexity" evidence="1">
    <location>
        <begin position="214"/>
        <end position="226"/>
    </location>
</feature>
<protein>
    <submittedName>
        <fullName evidence="2">Uncharacterized protein</fullName>
    </submittedName>
</protein>
<organism evidence="2 3">
    <name type="scientific">Pleodorina starrii</name>
    <dbReference type="NCBI Taxonomy" id="330485"/>
    <lineage>
        <taxon>Eukaryota</taxon>
        <taxon>Viridiplantae</taxon>
        <taxon>Chlorophyta</taxon>
        <taxon>core chlorophytes</taxon>
        <taxon>Chlorophyceae</taxon>
        <taxon>CS clade</taxon>
        <taxon>Chlamydomonadales</taxon>
        <taxon>Volvocaceae</taxon>
        <taxon>Pleodorina</taxon>
    </lineage>
</organism>
<evidence type="ECO:0000313" key="2">
    <source>
        <dbReference type="EMBL" id="GLC49185.1"/>
    </source>
</evidence>
<feature type="region of interest" description="Disordered" evidence="1">
    <location>
        <begin position="147"/>
        <end position="250"/>
    </location>
</feature>
<dbReference type="AlphaFoldDB" id="A0A9W6EYF3"/>
<feature type="compositionally biased region" description="Basic and acidic residues" evidence="1">
    <location>
        <begin position="106"/>
        <end position="116"/>
    </location>
</feature>
<name>A0A9W6EYF3_9CHLO</name>
<evidence type="ECO:0000256" key="1">
    <source>
        <dbReference type="SAM" id="MobiDB-lite"/>
    </source>
</evidence>
<feature type="compositionally biased region" description="Low complexity" evidence="1">
    <location>
        <begin position="84"/>
        <end position="105"/>
    </location>
</feature>
<feature type="region of interest" description="Disordered" evidence="1">
    <location>
        <begin position="84"/>
        <end position="123"/>
    </location>
</feature>